<name>A0ABM0MUG7_SACKO</name>
<dbReference type="PANTHER" id="PTHR10117:SF54">
    <property type="entry name" value="TRANSIENT RECEPTOR POTENTIAL-GAMMA PROTEIN"/>
    <property type="match status" value="1"/>
</dbReference>
<feature type="transmembrane region" description="Helical" evidence="4">
    <location>
        <begin position="71"/>
        <end position="91"/>
    </location>
</feature>
<dbReference type="RefSeq" id="XP_006823658.1">
    <property type="nucleotide sequence ID" value="XM_006823595.1"/>
</dbReference>
<gene>
    <name evidence="6" type="primary">LOC102810037</name>
</gene>
<feature type="transmembrane region" description="Helical" evidence="4">
    <location>
        <begin position="39"/>
        <end position="59"/>
    </location>
</feature>
<keyword evidence="1" id="KW-0813">Transport</keyword>
<keyword evidence="2" id="KW-0406">Ion transport</keyword>
<feature type="transmembrane region" description="Helical" evidence="4">
    <location>
        <begin position="111"/>
        <end position="131"/>
    </location>
</feature>
<dbReference type="PANTHER" id="PTHR10117">
    <property type="entry name" value="TRANSIENT RECEPTOR POTENTIAL CHANNEL"/>
    <property type="match status" value="1"/>
</dbReference>
<protein>
    <submittedName>
        <fullName evidence="6">Short transient receptor potential channel 1-like</fullName>
    </submittedName>
</protein>
<proteinExistence type="predicted"/>
<reference evidence="6" key="1">
    <citation type="submission" date="2025-08" db="UniProtKB">
        <authorList>
            <consortium name="RefSeq"/>
        </authorList>
    </citation>
    <scope>IDENTIFICATION</scope>
    <source>
        <tissue evidence="6">Testes</tissue>
    </source>
</reference>
<accession>A0ABM0MUG7</accession>
<dbReference type="Proteomes" id="UP000694865">
    <property type="component" value="Unplaced"/>
</dbReference>
<feature type="non-terminal residue" evidence="6">
    <location>
        <position position="344"/>
    </location>
</feature>
<evidence type="ECO:0000256" key="4">
    <source>
        <dbReference type="SAM" id="Phobius"/>
    </source>
</evidence>
<evidence type="ECO:0000256" key="1">
    <source>
        <dbReference type="ARBA" id="ARBA00022448"/>
    </source>
</evidence>
<feature type="non-terminal residue" evidence="6">
    <location>
        <position position="1"/>
    </location>
</feature>
<dbReference type="GeneID" id="102810037"/>
<evidence type="ECO:0000256" key="2">
    <source>
        <dbReference type="ARBA" id="ARBA00023065"/>
    </source>
</evidence>
<evidence type="ECO:0000313" key="6">
    <source>
        <dbReference type="RefSeq" id="XP_006823658.1"/>
    </source>
</evidence>
<feature type="transmembrane region" description="Helical" evidence="4">
    <location>
        <begin position="315"/>
        <end position="336"/>
    </location>
</feature>
<sequence>FVSEYNCQQAIAIEWMKGQPKWCREFGFGWSMVRLPYEILIFGFLQPILAMIAIVWPYSKIAEYVFLPRTSFMMETFSFLIFLAIHIKKSITLLHSGSNKNAAINVIDFEHFVSTSLPMMYHFLWVIGSFLKEYNVIRYRGLKQYLIDVWRLTYIFWLVMLLALYTKVGVDIIVVHDLSTTSMRPLACFTITIGVLQGMRLLENSYFLGKMLLSFQKMVPDVIRFFCAFLLIGTSFAFGLFLLYDDIPGEHLRYKGFDYMIAKLFWALFGVHDIASLSIIDSCSPNTSSTTNDSVNGDSHLTYDELMPLEQSGKLMYSIYCVTVILVFLNVIIAMMSDTYSKVQ</sequence>
<keyword evidence="4" id="KW-1133">Transmembrane helix</keyword>
<organism evidence="5 6">
    <name type="scientific">Saccoglossus kowalevskii</name>
    <name type="common">Acorn worm</name>
    <dbReference type="NCBI Taxonomy" id="10224"/>
    <lineage>
        <taxon>Eukaryota</taxon>
        <taxon>Metazoa</taxon>
        <taxon>Hemichordata</taxon>
        <taxon>Enteropneusta</taxon>
        <taxon>Harrimaniidae</taxon>
        <taxon>Saccoglossus</taxon>
    </lineage>
</organism>
<dbReference type="InterPro" id="IPR002153">
    <property type="entry name" value="TRPC_channel"/>
</dbReference>
<evidence type="ECO:0000313" key="5">
    <source>
        <dbReference type="Proteomes" id="UP000694865"/>
    </source>
</evidence>
<keyword evidence="4" id="KW-0472">Membrane</keyword>
<evidence type="ECO:0000256" key="3">
    <source>
        <dbReference type="ARBA" id="ARBA00023303"/>
    </source>
</evidence>
<feature type="transmembrane region" description="Helical" evidence="4">
    <location>
        <begin position="222"/>
        <end position="244"/>
    </location>
</feature>
<feature type="transmembrane region" description="Helical" evidence="4">
    <location>
        <begin position="152"/>
        <end position="176"/>
    </location>
</feature>
<keyword evidence="3" id="KW-0407">Ion channel</keyword>
<keyword evidence="4" id="KW-0812">Transmembrane</keyword>
<keyword evidence="5" id="KW-1185">Reference proteome</keyword>